<evidence type="ECO:0000313" key="5">
    <source>
        <dbReference type="Proteomes" id="UP000241769"/>
    </source>
</evidence>
<dbReference type="InParanoid" id="A0A2P6NKK6"/>
<gene>
    <name evidence="4" type="ORF">PROFUN_08058</name>
</gene>
<dbReference type="SUPFAM" id="SSF50044">
    <property type="entry name" value="SH3-domain"/>
    <property type="match status" value="1"/>
</dbReference>
<keyword evidence="5" id="KW-1185">Reference proteome</keyword>
<dbReference type="InterPro" id="IPR001452">
    <property type="entry name" value="SH3_domain"/>
</dbReference>
<proteinExistence type="predicted"/>
<accession>A0A2P6NKK6</accession>
<comment type="caution">
    <text evidence="4">The sequence shown here is derived from an EMBL/GenBank/DDBJ whole genome shotgun (WGS) entry which is preliminary data.</text>
</comment>
<sequence length="354" mass="40838">MSVTSGSIDPSGENFIQMIRKFTDSQPSFLIQYKHIQHPLESPRIGVADHDKRLWSRIKKDVENYEKWLKVRSQVKRKMYLPPALQWVLSIHSQHPLQFFGTCNNLFGTLLDLRGESDQGDWASTNRYWNEVYGYDMPYPPAEDTIIQFDLDNETSLEERFKKDLILQVIHSNSSSFSAYPTPAPGPADVPPWELKAITRSRSSTQDKQGLITPMNTVKIKTTNHAALDLAQFQVVSPTPGNSPLMKDVNARKRFTMEPRKKLNLNEFTASFDEPTPFTFPVTDEEKLGFVWIFAISKWDYHSPDGHLSIKEGEGLRVIDRESEKWYGVETLDGHSRGWYPSTYCQLIRRFNCQ</sequence>
<dbReference type="CDD" id="cd00174">
    <property type="entry name" value="SH3"/>
    <property type="match status" value="1"/>
</dbReference>
<dbReference type="Pfam" id="PF00018">
    <property type="entry name" value="SH3_1"/>
    <property type="match status" value="1"/>
</dbReference>
<dbReference type="EMBL" id="MDYQ01000062">
    <property type="protein sequence ID" value="PRP84473.1"/>
    <property type="molecule type" value="Genomic_DNA"/>
</dbReference>
<dbReference type="SMART" id="SM00326">
    <property type="entry name" value="SH3"/>
    <property type="match status" value="1"/>
</dbReference>
<dbReference type="PROSITE" id="PS50002">
    <property type="entry name" value="SH3"/>
    <property type="match status" value="1"/>
</dbReference>
<evidence type="ECO:0000256" key="2">
    <source>
        <dbReference type="PROSITE-ProRule" id="PRU00192"/>
    </source>
</evidence>
<protein>
    <recommendedName>
        <fullName evidence="3">SH3 domain-containing protein</fullName>
    </recommendedName>
</protein>
<dbReference type="AlphaFoldDB" id="A0A2P6NKK6"/>
<name>A0A2P6NKK6_9EUKA</name>
<reference evidence="4 5" key="1">
    <citation type="journal article" date="2018" name="Genome Biol. Evol.">
        <title>Multiple Roots of Fruiting Body Formation in Amoebozoa.</title>
        <authorList>
            <person name="Hillmann F."/>
            <person name="Forbes G."/>
            <person name="Novohradska S."/>
            <person name="Ferling I."/>
            <person name="Riege K."/>
            <person name="Groth M."/>
            <person name="Westermann M."/>
            <person name="Marz M."/>
            <person name="Spaller T."/>
            <person name="Winckler T."/>
            <person name="Schaap P."/>
            <person name="Glockner G."/>
        </authorList>
    </citation>
    <scope>NUCLEOTIDE SEQUENCE [LARGE SCALE GENOMIC DNA]</scope>
    <source>
        <strain evidence="4 5">Jena</strain>
    </source>
</reference>
<dbReference type="Proteomes" id="UP000241769">
    <property type="component" value="Unassembled WGS sequence"/>
</dbReference>
<dbReference type="Gene3D" id="2.30.30.40">
    <property type="entry name" value="SH3 Domains"/>
    <property type="match status" value="1"/>
</dbReference>
<evidence type="ECO:0000259" key="3">
    <source>
        <dbReference type="PROSITE" id="PS50002"/>
    </source>
</evidence>
<evidence type="ECO:0000313" key="4">
    <source>
        <dbReference type="EMBL" id="PRP84473.1"/>
    </source>
</evidence>
<dbReference type="InterPro" id="IPR036028">
    <property type="entry name" value="SH3-like_dom_sf"/>
</dbReference>
<feature type="domain" description="SH3" evidence="3">
    <location>
        <begin position="290"/>
        <end position="350"/>
    </location>
</feature>
<keyword evidence="1 2" id="KW-0728">SH3 domain</keyword>
<organism evidence="4 5">
    <name type="scientific">Planoprotostelium fungivorum</name>
    <dbReference type="NCBI Taxonomy" id="1890364"/>
    <lineage>
        <taxon>Eukaryota</taxon>
        <taxon>Amoebozoa</taxon>
        <taxon>Evosea</taxon>
        <taxon>Variosea</taxon>
        <taxon>Cavosteliida</taxon>
        <taxon>Cavosteliaceae</taxon>
        <taxon>Planoprotostelium</taxon>
    </lineage>
</organism>
<evidence type="ECO:0000256" key="1">
    <source>
        <dbReference type="ARBA" id="ARBA00022443"/>
    </source>
</evidence>